<reference evidence="1 2" key="1">
    <citation type="submission" date="2017-07" db="EMBL/GenBank/DDBJ databases">
        <title>First draft Genome Sequence of Nocardia cerradoensis isolated from human infection.</title>
        <authorList>
            <person name="Carrasco G."/>
        </authorList>
    </citation>
    <scope>NUCLEOTIDE SEQUENCE [LARGE SCALE GENOMIC DNA]</scope>
    <source>
        <strain evidence="1 2">CNM20130759</strain>
    </source>
</reference>
<protein>
    <submittedName>
        <fullName evidence="1">Uncharacterized protein</fullName>
    </submittedName>
</protein>
<accession>A0A231HES6</accession>
<dbReference type="RefSeq" id="WP_094024246.1">
    <property type="nucleotide sequence ID" value="NZ_NGAF01000001.1"/>
</dbReference>
<dbReference type="Proteomes" id="UP000215506">
    <property type="component" value="Unassembled WGS sequence"/>
</dbReference>
<organism evidence="1 2">
    <name type="scientific">Nocardia cerradoensis</name>
    <dbReference type="NCBI Taxonomy" id="85688"/>
    <lineage>
        <taxon>Bacteria</taxon>
        <taxon>Bacillati</taxon>
        <taxon>Actinomycetota</taxon>
        <taxon>Actinomycetes</taxon>
        <taxon>Mycobacteriales</taxon>
        <taxon>Nocardiaceae</taxon>
        <taxon>Nocardia</taxon>
    </lineage>
</organism>
<evidence type="ECO:0000313" key="1">
    <source>
        <dbReference type="EMBL" id="OXR47374.1"/>
    </source>
</evidence>
<name>A0A231HES6_9NOCA</name>
<dbReference type="AlphaFoldDB" id="A0A231HES6"/>
<sequence length="225" mass="23610">MFERVMQKSVETFVRAGTGVQEPLAAKYVDRLRRKHPERTPEDIEAGLRWRYLGAVTVSGTLAGLSAAVPGVGTIIGLAASGVESVFFMEASAFYAVSVGELHGMRAMSQQQRRALVVAVVLGEGGAQLLGKGAGQSAKDWASAVADKLPVVRSIDNPMARKFIVGFIAKRGALLFGRALPAGLGAIIGGTGNYAMGRAVLANADRTFESAPPSWPDDVRAAVNA</sequence>
<keyword evidence="2" id="KW-1185">Reference proteome</keyword>
<proteinExistence type="predicted"/>
<gene>
    <name evidence="1" type="ORF">B7C42_00497</name>
</gene>
<evidence type="ECO:0000313" key="2">
    <source>
        <dbReference type="Proteomes" id="UP000215506"/>
    </source>
</evidence>
<dbReference type="EMBL" id="NGAF01000001">
    <property type="protein sequence ID" value="OXR47374.1"/>
    <property type="molecule type" value="Genomic_DNA"/>
</dbReference>
<comment type="caution">
    <text evidence="1">The sequence shown here is derived from an EMBL/GenBank/DDBJ whole genome shotgun (WGS) entry which is preliminary data.</text>
</comment>